<dbReference type="InterPro" id="IPR028144">
    <property type="entry name" value="CYSTM_dom"/>
</dbReference>
<dbReference type="STRING" id="268505.A0A2A9PTY9"/>
<keyword evidence="5" id="KW-0472">Membrane</keyword>
<evidence type="ECO:0000313" key="9">
    <source>
        <dbReference type="EMBL" id="PFH63320.1"/>
    </source>
</evidence>
<proteinExistence type="inferred from homology"/>
<evidence type="ECO:0000256" key="7">
    <source>
        <dbReference type="SAM" id="MobiDB-lite"/>
    </source>
</evidence>
<feature type="compositionally biased region" description="Low complexity" evidence="7">
    <location>
        <begin position="216"/>
        <end position="226"/>
    </location>
</feature>
<keyword evidence="3" id="KW-0479">Metal-binding</keyword>
<dbReference type="PANTHER" id="PTHR35470">
    <property type="entry name" value="CADMIUM TOLERANT 3"/>
    <property type="match status" value="1"/>
</dbReference>
<keyword evidence="2" id="KW-0812">Transmembrane</keyword>
<feature type="region of interest" description="Disordered" evidence="7">
    <location>
        <begin position="205"/>
        <end position="251"/>
    </location>
</feature>
<evidence type="ECO:0000256" key="6">
    <source>
        <dbReference type="ARBA" id="ARBA00037847"/>
    </source>
</evidence>
<evidence type="ECO:0000313" key="10">
    <source>
        <dbReference type="Proteomes" id="UP000037136"/>
    </source>
</evidence>
<dbReference type="GO" id="GO:0012505">
    <property type="term" value="C:endomembrane system"/>
    <property type="evidence" value="ECO:0007669"/>
    <property type="project" value="UniProtKB-SubCell"/>
</dbReference>
<evidence type="ECO:0000259" key="8">
    <source>
        <dbReference type="Pfam" id="PF12734"/>
    </source>
</evidence>
<gene>
    <name evidence="9" type="ORF">XA68_13777</name>
</gene>
<evidence type="ECO:0000256" key="5">
    <source>
        <dbReference type="ARBA" id="ARBA00023136"/>
    </source>
</evidence>
<evidence type="ECO:0000256" key="1">
    <source>
        <dbReference type="ARBA" id="ARBA00009444"/>
    </source>
</evidence>
<accession>A0A2A9PTY9</accession>
<feature type="domain" description="Cysteine-rich transmembrane" evidence="8">
    <location>
        <begin position="237"/>
        <end position="277"/>
    </location>
</feature>
<dbReference type="PANTHER" id="PTHR35470:SF6">
    <property type="entry name" value="PROTEIN CYSTEINE-RICH TRANSMEMBRANE MODULE 2"/>
    <property type="match status" value="1"/>
</dbReference>
<keyword evidence="4" id="KW-1133">Transmembrane helix</keyword>
<comment type="caution">
    <text evidence="9">The sequence shown here is derived from an EMBL/GenBank/DDBJ whole genome shotgun (WGS) entry which is preliminary data.</text>
</comment>
<dbReference type="AlphaFoldDB" id="A0A2A9PTY9"/>
<reference evidence="9 10" key="1">
    <citation type="journal article" date="2015" name="BMC Genomics">
        <title>Gene expression during zombie ant biting behavior reflects the complexity underlying fungal parasitic behavioral manipulation.</title>
        <authorList>
            <person name="de Bekker C."/>
            <person name="Ohm R.A."/>
            <person name="Loreto R.G."/>
            <person name="Sebastian A."/>
            <person name="Albert I."/>
            <person name="Merrow M."/>
            <person name="Brachmann A."/>
            <person name="Hughes D.P."/>
        </authorList>
    </citation>
    <scope>NUCLEOTIDE SEQUENCE [LARGE SCALE GENOMIC DNA]</scope>
    <source>
        <strain evidence="9 10">SC16a</strain>
    </source>
</reference>
<evidence type="ECO:0000256" key="4">
    <source>
        <dbReference type="ARBA" id="ARBA00022989"/>
    </source>
</evidence>
<dbReference type="InterPro" id="IPR051671">
    <property type="entry name" value="CYSTM1_HM_Tolerance"/>
</dbReference>
<comment type="similarity">
    <text evidence="1">Belongs to the CYSTM1 family.</text>
</comment>
<sequence>MEYKGVARPAIGALDTAPIKRPAQPRRQPTSRPCFFTLSLPLSLSGVFFFGGSVIKDLQPGNSASPGASHSPKGRFSPSPPYLARFFRRNARHILGQVNLVAAGTRVSIHGPHFAPYRYLTFCPFFGLHPAAEAGGRKPSPPRACFRAFPSLSNLRRFLLRPTPSLPPSKCDAAPIAALPPSPSYRRRRRRFPAMSNQEYYGGGGYPQHPQPSYGPPQGNYGPPQGYNGGYQQGQPPMQYQQAPPPNESRGRRGGSNNCLMACLAALCCCCVAEEGCECCLECCECLC</sequence>
<dbReference type="Pfam" id="PF12734">
    <property type="entry name" value="CYSTM"/>
    <property type="match status" value="1"/>
</dbReference>
<comment type="subcellular location">
    <subcellularLocation>
        <location evidence="6">Endomembrane system</location>
        <topology evidence="6">Single-pass membrane protein</topology>
    </subcellularLocation>
</comment>
<keyword evidence="10" id="KW-1185">Reference proteome</keyword>
<protein>
    <recommendedName>
        <fullName evidence="8">Cysteine-rich transmembrane domain-containing protein</fullName>
    </recommendedName>
</protein>
<dbReference type="EMBL" id="LAZP02000003">
    <property type="protein sequence ID" value="PFH63320.1"/>
    <property type="molecule type" value="Genomic_DNA"/>
</dbReference>
<feature type="region of interest" description="Disordered" evidence="7">
    <location>
        <begin position="171"/>
        <end position="190"/>
    </location>
</feature>
<organism evidence="9 10">
    <name type="scientific">Ophiocordyceps unilateralis</name>
    <name type="common">Zombie-ant fungus</name>
    <name type="synonym">Torrubia unilateralis</name>
    <dbReference type="NCBI Taxonomy" id="268505"/>
    <lineage>
        <taxon>Eukaryota</taxon>
        <taxon>Fungi</taxon>
        <taxon>Dikarya</taxon>
        <taxon>Ascomycota</taxon>
        <taxon>Pezizomycotina</taxon>
        <taxon>Sordariomycetes</taxon>
        <taxon>Hypocreomycetidae</taxon>
        <taxon>Hypocreales</taxon>
        <taxon>Ophiocordycipitaceae</taxon>
        <taxon>Ophiocordyceps</taxon>
    </lineage>
</organism>
<evidence type="ECO:0000256" key="2">
    <source>
        <dbReference type="ARBA" id="ARBA00022692"/>
    </source>
</evidence>
<dbReference type="GO" id="GO:0046872">
    <property type="term" value="F:metal ion binding"/>
    <property type="evidence" value="ECO:0007669"/>
    <property type="project" value="UniProtKB-KW"/>
</dbReference>
<reference evidence="9 10" key="2">
    <citation type="journal article" date="2017" name="Sci. Rep.">
        <title>Ant-infecting Ophiocordyceps genomes reveal a high diversity of potential behavioral manipulation genes and a possible major role for enterotoxins.</title>
        <authorList>
            <person name="de Bekker C."/>
            <person name="Ohm R.A."/>
            <person name="Evans H.C."/>
            <person name="Brachmann A."/>
            <person name="Hughes D.P."/>
        </authorList>
    </citation>
    <scope>NUCLEOTIDE SEQUENCE [LARGE SCALE GENOMIC DNA]</scope>
    <source>
        <strain evidence="9 10">SC16a</strain>
    </source>
</reference>
<dbReference type="GO" id="GO:0010038">
    <property type="term" value="P:response to metal ion"/>
    <property type="evidence" value="ECO:0007669"/>
    <property type="project" value="UniProtKB-ARBA"/>
</dbReference>
<dbReference type="Proteomes" id="UP000037136">
    <property type="component" value="Unassembled WGS sequence"/>
</dbReference>
<name>A0A2A9PTY9_OPHUN</name>
<feature type="compositionally biased region" description="Low complexity" evidence="7">
    <location>
        <begin position="233"/>
        <end position="242"/>
    </location>
</feature>
<evidence type="ECO:0000256" key="3">
    <source>
        <dbReference type="ARBA" id="ARBA00022723"/>
    </source>
</evidence>